<dbReference type="SMART" id="SM00060">
    <property type="entry name" value="FN3"/>
    <property type="match status" value="2"/>
</dbReference>
<dbReference type="InterPro" id="IPR013783">
    <property type="entry name" value="Ig-like_fold"/>
</dbReference>
<keyword evidence="4" id="KW-0472">Membrane</keyword>
<keyword evidence="7" id="KW-1185">Reference proteome</keyword>
<dbReference type="EMBL" id="BAABLM010000001">
    <property type="protein sequence ID" value="GAA4666991.1"/>
    <property type="molecule type" value="Genomic_DNA"/>
</dbReference>
<feature type="region of interest" description="Disordered" evidence="3">
    <location>
        <begin position="379"/>
        <end position="399"/>
    </location>
</feature>
<dbReference type="InterPro" id="IPR003961">
    <property type="entry name" value="FN3_dom"/>
</dbReference>
<accession>A0ABP8VMC9</accession>
<keyword evidence="1" id="KW-0326">Glycosidase</keyword>
<keyword evidence="2" id="KW-0624">Polysaccharide degradation</keyword>
<dbReference type="Pfam" id="PF17963">
    <property type="entry name" value="Big_9"/>
    <property type="match status" value="7"/>
</dbReference>
<dbReference type="NCBIfam" id="NF012211">
    <property type="entry name" value="tand_rpt_95"/>
    <property type="match status" value="1"/>
</dbReference>
<feature type="transmembrane region" description="Helical" evidence="4">
    <location>
        <begin position="12"/>
        <end position="33"/>
    </location>
</feature>
<dbReference type="SUPFAM" id="SSF49265">
    <property type="entry name" value="Fibronectin type III"/>
    <property type="match status" value="1"/>
</dbReference>
<dbReference type="SUPFAM" id="SSF63825">
    <property type="entry name" value="YWTD domain"/>
    <property type="match status" value="1"/>
</dbReference>
<evidence type="ECO:0000259" key="5">
    <source>
        <dbReference type="PROSITE" id="PS50853"/>
    </source>
</evidence>
<keyword evidence="4" id="KW-0812">Transmembrane</keyword>
<sequence length="1880" mass="190535">MRRLAARLRARLPLVLSTAAAFVVVVLVAVIAFTSPGYSRQDVHLDDGSVWVANEAAHLVGSANTSIAKLSAAVKSTGNDVSLLQDESHLVVHDRGANTLAVIDPAQAKTTDTVPLPEGSPLVVSAGEHVGIYLPTTGDTWVTTLGTVAKYSSKSAPTMSLGVDAVLAMDSSGAYAGYSMKSRMLVTGSVDTTSGQASSSRRVSFPGKPQAVTATLVGGKPVLYDPASRRLWVDGRFVTLPAGGSAAGAVVLQQPSPTGGRVLVARGSSLLAVALDDGALTTLASRAVGNPSAPVVVDGCAYAVWSGGTALRACGTATKTTRTTLTGASASAAVSLTARGHHVVATDARSGNAWALQNGGRLIDNWSDFVDDTTNTTQTTTQEDVAPQLDPDQKPPVAVDDSFGIRAGRANTLPVLLNDSDPNGDPLLITSATAVDPQFGGLDIVSDGQKLQMTTRPTAAGSVQFQYTITDGYGNEAHATVTLTVHTADENGAPQQVRPTRTSVSSGGTVALNVLSDWVDPDSDPFYLQSASTASPSTVSFTQDGSIQYHDGGSAAGITTIALVVSDGSASGTGSVSVTVGAPGSVPIIAESFTVTGYTGQQISVAPLPNVRGGTGTVTLDGVTAVGGDDALQLQPDYSTGTFAVTATRAGTHHVRYSVTDGTRTANGTIRVDVVDPPSENLPPVTVPTTAFLYLQDSRTVDVLAGDSDPAGGVLSLVSLGGVPASSGIVAGIIDHGSLRVTLTRSLSAPVTFSYVVTNGKANATGSVTIVETPEPSRLQAPVAVADTATVRVGQVVDIPVLANDSQPDDKPLQLDESLVSTVPSGDGLLFTDRTQLRYLAPDKPGTYTAEYRVSQSDGQFATAPVTIVVKALDPANDRPPAPRTVTARVTAGGTVTIPIPLSGIDPDGDAVSLIGQATAPRLGAVSKVGSDYLTYQAGSYASGTDTFQYTVVDSVGSTGTGTIRIGVSASTGTVAPPLAQDDLVRTRPGTKLSVPVLANDSDPGQGTLSVTGVEASSAALTPGFTDTAVTVTAPTKPGSYGILYTAKDARGGTASAWLYLDVAADAPRAAPVATDITLTSQEVAGRKTVDVRPLDGVSFAEGTTADLELSLVPGYGGASILPGGVLRADVGTSSRIIPFRVARKDDPAVTSTAFLWVPGSEDGVPEVRSNAPALSVVSGSKLTIRLADQLVGVQGRAVRLTGSSSVSATYSNGSPLVADASTLQYTSEAGYFGPASITFTATDGPAGSVANQATITLAITVTPKNDEPPVLNGADLPLESGAQTTVDLQALTDYPYPDRRSELRYSAVSGTPSAVTASVSGSTLTIRTVDGTAVGTIAKVVVSVSDRTGAGKSGVVSVSVVRSTRPLVQPIPDAVTIRRGSQGSVSVLANDEATNPFPGHPLRVVDVGQGAALPAGVTVSTSADRSVVSIAVAKGASTGTVTIPYEVADETDDPNRYTSSTITATVQDVPDAPPAAPGILSKNTDTSSVTLAIPHAFPNFSDITGYTVRSTDGTVTATCANPDSCLVSGLQYGVPYAFTALATNGLGDGAPSPASDTVVVDGTPNPPQQVTLQATGDDPNGHSLLARWDPPTVTKGTPIQSYTVLLQGPGVSTSQVVPATQTQALLTDSGIQPGNQYSVSVTAQNKTNTSGPASAVSVSVGPPTNITVAAGLIYPGHVALQVSWTPGSPNGGSGLTYSVQRLTGGDPSNCSPGSMPGVNVGGATSWVDDGYAQGNGSYAVYASNGLFCSRFTNSSADTSLPAAPSGKATLSKQKPGGTEVATDILVGPLTDTSSTVDHYQYSLVAHGAQPATWSTIAQKGAYITGPGASSTAYGSTWDVYARACRFGGNDSCGPSTKIGDSLKPLAAVAATTPPPTKGP</sequence>
<protein>
    <submittedName>
        <fullName evidence="6">Ig-like domain-containing protein</fullName>
    </submittedName>
</protein>
<evidence type="ECO:0000313" key="6">
    <source>
        <dbReference type="EMBL" id="GAA4666991.1"/>
    </source>
</evidence>
<keyword evidence="4" id="KW-1133">Transmembrane helix</keyword>
<name>A0ABP8VMC9_9MICO</name>
<keyword evidence="1" id="KW-0378">Hydrolase</keyword>
<dbReference type="RefSeq" id="WP_345373086.1">
    <property type="nucleotide sequence ID" value="NZ_BAABLM010000001.1"/>
</dbReference>
<keyword evidence="2" id="KW-0119">Carbohydrate metabolism</keyword>
<dbReference type="Proteomes" id="UP001501295">
    <property type="component" value="Unassembled WGS sequence"/>
</dbReference>
<feature type="domain" description="Fibronectin type-III" evidence="5">
    <location>
        <begin position="1567"/>
        <end position="1664"/>
    </location>
</feature>
<dbReference type="InterPro" id="IPR036116">
    <property type="entry name" value="FN3_sf"/>
</dbReference>
<evidence type="ECO:0000313" key="7">
    <source>
        <dbReference type="Proteomes" id="UP001501295"/>
    </source>
</evidence>
<evidence type="ECO:0000256" key="4">
    <source>
        <dbReference type="SAM" id="Phobius"/>
    </source>
</evidence>
<organism evidence="6 7">
    <name type="scientific">Frondihabitans cladoniiphilus</name>
    <dbReference type="NCBI Taxonomy" id="715785"/>
    <lineage>
        <taxon>Bacteria</taxon>
        <taxon>Bacillati</taxon>
        <taxon>Actinomycetota</taxon>
        <taxon>Actinomycetes</taxon>
        <taxon>Micrococcales</taxon>
        <taxon>Microbacteriaceae</taxon>
        <taxon>Frondihabitans</taxon>
    </lineage>
</organism>
<comment type="caution">
    <text evidence="6">The sequence shown here is derived from an EMBL/GenBank/DDBJ whole genome shotgun (WGS) entry which is preliminary data.</text>
</comment>
<dbReference type="Gene3D" id="2.60.40.10">
    <property type="entry name" value="Immunoglobulins"/>
    <property type="match status" value="3"/>
</dbReference>
<dbReference type="PROSITE" id="PS50853">
    <property type="entry name" value="FN3"/>
    <property type="match status" value="2"/>
</dbReference>
<proteinExistence type="predicted"/>
<feature type="domain" description="Fibronectin type-III" evidence="5">
    <location>
        <begin position="1474"/>
        <end position="1564"/>
    </location>
</feature>
<dbReference type="CDD" id="cd00063">
    <property type="entry name" value="FN3"/>
    <property type="match status" value="2"/>
</dbReference>
<evidence type="ECO:0000256" key="1">
    <source>
        <dbReference type="ARBA" id="ARBA00023295"/>
    </source>
</evidence>
<evidence type="ECO:0000256" key="3">
    <source>
        <dbReference type="SAM" id="MobiDB-lite"/>
    </source>
</evidence>
<gene>
    <name evidence="6" type="ORF">GCM10025780_06250</name>
</gene>
<reference evidence="7" key="1">
    <citation type="journal article" date="2019" name="Int. J. Syst. Evol. Microbiol.">
        <title>The Global Catalogue of Microorganisms (GCM) 10K type strain sequencing project: providing services to taxonomists for standard genome sequencing and annotation.</title>
        <authorList>
            <consortium name="The Broad Institute Genomics Platform"/>
            <consortium name="The Broad Institute Genome Sequencing Center for Infectious Disease"/>
            <person name="Wu L."/>
            <person name="Ma J."/>
        </authorList>
    </citation>
    <scope>NUCLEOTIDE SEQUENCE [LARGE SCALE GENOMIC DNA]</scope>
    <source>
        <strain evidence="7">JCM 18956</strain>
    </source>
</reference>
<evidence type="ECO:0000256" key="2">
    <source>
        <dbReference type="ARBA" id="ARBA00023326"/>
    </source>
</evidence>
<dbReference type="Pfam" id="PF00041">
    <property type="entry name" value="fn3"/>
    <property type="match status" value="1"/>
</dbReference>